<organism evidence="2 3">
    <name type="scientific">Cinchona calisaya</name>
    <dbReference type="NCBI Taxonomy" id="153742"/>
    <lineage>
        <taxon>Eukaryota</taxon>
        <taxon>Viridiplantae</taxon>
        <taxon>Streptophyta</taxon>
        <taxon>Embryophyta</taxon>
        <taxon>Tracheophyta</taxon>
        <taxon>Spermatophyta</taxon>
        <taxon>Magnoliopsida</taxon>
        <taxon>eudicotyledons</taxon>
        <taxon>Gunneridae</taxon>
        <taxon>Pentapetalae</taxon>
        <taxon>asterids</taxon>
        <taxon>lamiids</taxon>
        <taxon>Gentianales</taxon>
        <taxon>Rubiaceae</taxon>
        <taxon>Cinchonoideae</taxon>
        <taxon>Cinchoneae</taxon>
        <taxon>Cinchona</taxon>
    </lineage>
</organism>
<proteinExistence type="predicted"/>
<evidence type="ECO:0000256" key="1">
    <source>
        <dbReference type="SAM" id="MobiDB-lite"/>
    </source>
</evidence>
<feature type="region of interest" description="Disordered" evidence="1">
    <location>
        <begin position="97"/>
        <end position="135"/>
    </location>
</feature>
<accession>A0ABD2YU28</accession>
<comment type="caution">
    <text evidence="2">The sequence shown here is derived from an EMBL/GenBank/DDBJ whole genome shotgun (WGS) entry which is preliminary data.</text>
</comment>
<evidence type="ECO:0000313" key="2">
    <source>
        <dbReference type="EMBL" id="KAL3509737.1"/>
    </source>
</evidence>
<keyword evidence="3" id="KW-1185">Reference proteome</keyword>
<dbReference type="EMBL" id="JBJUIK010000012">
    <property type="protein sequence ID" value="KAL3509737.1"/>
    <property type="molecule type" value="Genomic_DNA"/>
</dbReference>
<name>A0ABD2YU28_9GENT</name>
<sequence>MQLYLFYCVFKGIPLDFGYLFCSQWELFLTETRRNVPFGKFLTKVFDFLEVPFSGNKQFRPYFNKSYIERKGFRYFNDQWLTKAAFDIERSKSQASTSVLALSHSPPPQTPPPVHDPRPSSSEPSLSQSVAFSIP</sequence>
<evidence type="ECO:0000313" key="3">
    <source>
        <dbReference type="Proteomes" id="UP001630127"/>
    </source>
</evidence>
<protein>
    <submittedName>
        <fullName evidence="2">Uncharacterized protein</fullName>
    </submittedName>
</protein>
<feature type="compositionally biased region" description="Pro residues" evidence="1">
    <location>
        <begin position="105"/>
        <end position="114"/>
    </location>
</feature>
<gene>
    <name evidence="2" type="ORF">ACH5RR_029138</name>
</gene>
<feature type="compositionally biased region" description="Low complexity" evidence="1">
    <location>
        <begin position="119"/>
        <end position="129"/>
    </location>
</feature>
<dbReference type="Proteomes" id="UP001630127">
    <property type="component" value="Unassembled WGS sequence"/>
</dbReference>
<reference evidence="2 3" key="1">
    <citation type="submission" date="2024-11" db="EMBL/GenBank/DDBJ databases">
        <title>A near-complete genome assembly of Cinchona calisaya.</title>
        <authorList>
            <person name="Lian D.C."/>
            <person name="Zhao X.W."/>
            <person name="Wei L."/>
        </authorList>
    </citation>
    <scope>NUCLEOTIDE SEQUENCE [LARGE SCALE GENOMIC DNA]</scope>
    <source>
        <tissue evidence="2">Nenye</tissue>
    </source>
</reference>
<dbReference type="AlphaFoldDB" id="A0ABD2YU28"/>